<comment type="caution">
    <text evidence="12">The sequence shown here is derived from an EMBL/GenBank/DDBJ whole genome shotgun (WGS) entry which is preliminary data.</text>
</comment>
<dbReference type="Proteomes" id="UP001632038">
    <property type="component" value="Unassembled WGS sequence"/>
</dbReference>
<dbReference type="AlphaFoldDB" id="A0ABD3BKH7"/>
<evidence type="ECO:0000256" key="5">
    <source>
        <dbReference type="ARBA" id="ARBA00023136"/>
    </source>
</evidence>
<feature type="compositionally biased region" description="Low complexity" evidence="9">
    <location>
        <begin position="137"/>
        <end position="154"/>
    </location>
</feature>
<evidence type="ECO:0000259" key="11">
    <source>
        <dbReference type="SMART" id="SM00768"/>
    </source>
</evidence>
<evidence type="ECO:0000256" key="7">
    <source>
        <dbReference type="ARBA" id="ARBA00023180"/>
    </source>
</evidence>
<feature type="chain" id="PRO_5044879211" description="X8 domain-containing protein" evidence="10">
    <location>
        <begin position="20"/>
        <end position="203"/>
    </location>
</feature>
<keyword evidence="5" id="KW-0472">Membrane</keyword>
<feature type="domain" description="X8" evidence="11">
    <location>
        <begin position="20"/>
        <end position="103"/>
    </location>
</feature>
<evidence type="ECO:0000256" key="2">
    <source>
        <dbReference type="ARBA" id="ARBA00022475"/>
    </source>
</evidence>
<evidence type="ECO:0000313" key="13">
    <source>
        <dbReference type="Proteomes" id="UP001632038"/>
    </source>
</evidence>
<dbReference type="PANTHER" id="PTHR31044">
    <property type="entry name" value="BETA-1,3 GLUCANASE"/>
    <property type="match status" value="1"/>
</dbReference>
<accession>A0ABD3BKH7</accession>
<keyword evidence="4 10" id="KW-0732">Signal</keyword>
<feature type="compositionally biased region" description="Low complexity" evidence="9">
    <location>
        <begin position="106"/>
        <end position="119"/>
    </location>
</feature>
<gene>
    <name evidence="12" type="ORF">CASFOL_038269</name>
</gene>
<dbReference type="GO" id="GO:0009506">
    <property type="term" value="C:plasmodesma"/>
    <property type="evidence" value="ECO:0007669"/>
    <property type="project" value="UniProtKB-ARBA"/>
</dbReference>
<dbReference type="GO" id="GO:0005886">
    <property type="term" value="C:plasma membrane"/>
    <property type="evidence" value="ECO:0007669"/>
    <property type="project" value="UniProtKB-SubCell"/>
</dbReference>
<evidence type="ECO:0000256" key="8">
    <source>
        <dbReference type="ARBA" id="ARBA00023288"/>
    </source>
</evidence>
<dbReference type="FunFam" id="1.20.58.1040:FF:000001">
    <property type="entry name" value="Glucan endo-1,3-beta-glucosidase 4"/>
    <property type="match status" value="1"/>
</dbReference>
<dbReference type="PANTHER" id="PTHR31044:SF25">
    <property type="entry name" value="PLASMODESMATA CALLOSE-BINDING PROTEIN 3"/>
    <property type="match status" value="1"/>
</dbReference>
<comment type="subcellular location">
    <subcellularLocation>
        <location evidence="1">Cell membrane</location>
        <topology evidence="1">Lipid-anchor</topology>
        <topology evidence="1">GPI-anchor</topology>
    </subcellularLocation>
</comment>
<keyword evidence="13" id="KW-1185">Reference proteome</keyword>
<reference evidence="13" key="1">
    <citation type="journal article" date="2024" name="IScience">
        <title>Strigolactones Initiate the Formation of Haustorium-like Structures in Castilleja.</title>
        <authorList>
            <person name="Buerger M."/>
            <person name="Peterson D."/>
            <person name="Chory J."/>
        </authorList>
    </citation>
    <scope>NUCLEOTIDE SEQUENCE [LARGE SCALE GENOMIC DNA]</scope>
</reference>
<keyword evidence="2" id="KW-1003">Cell membrane</keyword>
<keyword evidence="3" id="KW-0336">GPI-anchor</keyword>
<dbReference type="GO" id="GO:0098552">
    <property type="term" value="C:side of membrane"/>
    <property type="evidence" value="ECO:0007669"/>
    <property type="project" value="UniProtKB-KW"/>
</dbReference>
<feature type="compositionally biased region" description="Gly residues" evidence="9">
    <location>
        <begin position="155"/>
        <end position="164"/>
    </location>
</feature>
<evidence type="ECO:0000256" key="4">
    <source>
        <dbReference type="ARBA" id="ARBA00022729"/>
    </source>
</evidence>
<organism evidence="12 13">
    <name type="scientific">Castilleja foliolosa</name>
    <dbReference type="NCBI Taxonomy" id="1961234"/>
    <lineage>
        <taxon>Eukaryota</taxon>
        <taxon>Viridiplantae</taxon>
        <taxon>Streptophyta</taxon>
        <taxon>Embryophyta</taxon>
        <taxon>Tracheophyta</taxon>
        <taxon>Spermatophyta</taxon>
        <taxon>Magnoliopsida</taxon>
        <taxon>eudicotyledons</taxon>
        <taxon>Gunneridae</taxon>
        <taxon>Pentapetalae</taxon>
        <taxon>asterids</taxon>
        <taxon>lamiids</taxon>
        <taxon>Lamiales</taxon>
        <taxon>Orobanchaceae</taxon>
        <taxon>Pedicularideae</taxon>
        <taxon>Castillejinae</taxon>
        <taxon>Castilleja</taxon>
    </lineage>
</organism>
<feature type="region of interest" description="Disordered" evidence="9">
    <location>
        <begin position="102"/>
        <end position="172"/>
    </location>
</feature>
<dbReference type="EMBL" id="JAVIJP010000081">
    <property type="protein sequence ID" value="KAL3617948.1"/>
    <property type="molecule type" value="Genomic_DNA"/>
</dbReference>
<protein>
    <recommendedName>
        <fullName evidence="11">X8 domain-containing protein</fullName>
    </recommendedName>
</protein>
<sequence>MACLALMLLVLSMAGHSSASWCVCKDLDSNTLQKTLDYACGAGADCNPTRQNQQCYQPNTVRAHCSYAVNSYFQKHGQQAIACDFAGSAMISSTDPSVQGCSYPATGSSSTGQMTPPTTGTGGTSTGGTSTGGTSTGMGPPSTTMPGSPIVTTPSGGGILGGTSPGTLGPSGINNDISEGGARLTTTILLCFSIILTFSALVL</sequence>
<dbReference type="SMART" id="SM00768">
    <property type="entry name" value="X8"/>
    <property type="match status" value="1"/>
</dbReference>
<proteinExistence type="predicted"/>
<name>A0ABD3BKH7_9LAMI</name>
<evidence type="ECO:0000313" key="12">
    <source>
        <dbReference type="EMBL" id="KAL3617948.1"/>
    </source>
</evidence>
<evidence type="ECO:0000256" key="1">
    <source>
        <dbReference type="ARBA" id="ARBA00004609"/>
    </source>
</evidence>
<keyword evidence="7" id="KW-0325">Glycoprotein</keyword>
<feature type="compositionally biased region" description="Gly residues" evidence="9">
    <location>
        <begin position="120"/>
        <end position="136"/>
    </location>
</feature>
<dbReference type="InterPro" id="IPR012946">
    <property type="entry name" value="X8"/>
</dbReference>
<evidence type="ECO:0000256" key="6">
    <source>
        <dbReference type="ARBA" id="ARBA00023157"/>
    </source>
</evidence>
<keyword evidence="8" id="KW-0449">Lipoprotein</keyword>
<evidence type="ECO:0000256" key="10">
    <source>
        <dbReference type="SAM" id="SignalP"/>
    </source>
</evidence>
<feature type="signal peptide" evidence="10">
    <location>
        <begin position="1"/>
        <end position="19"/>
    </location>
</feature>
<keyword evidence="6" id="KW-1015">Disulfide bond</keyword>
<evidence type="ECO:0000256" key="3">
    <source>
        <dbReference type="ARBA" id="ARBA00022622"/>
    </source>
</evidence>
<dbReference type="Pfam" id="PF07983">
    <property type="entry name" value="X8"/>
    <property type="match status" value="1"/>
</dbReference>
<dbReference type="Gene3D" id="1.20.58.1040">
    <property type="match status" value="1"/>
</dbReference>
<evidence type="ECO:0000256" key="9">
    <source>
        <dbReference type="SAM" id="MobiDB-lite"/>
    </source>
</evidence>
<dbReference type="InterPro" id="IPR044788">
    <property type="entry name" value="X8_dom_prot"/>
</dbReference>